<accession>A0A0J8AD17</accession>
<dbReference type="SUPFAM" id="SSF51735">
    <property type="entry name" value="NAD(P)-binding Rossmann-fold domains"/>
    <property type="match status" value="1"/>
</dbReference>
<dbReference type="PATRIC" id="fig|1420583.3.peg.3501"/>
<dbReference type="AlphaFoldDB" id="A0A0J8AD17"/>
<dbReference type="InterPro" id="IPR002347">
    <property type="entry name" value="SDR_fam"/>
</dbReference>
<reference evidence="4 5" key="1">
    <citation type="journal article" date="2015" name="G3 (Bethesda)">
        <title>Insights into Ongoing Evolution of the Hexachlorocyclohexane Catabolic Pathway from Comparative Genomics of Ten Sphingomonadaceae Strains.</title>
        <authorList>
            <person name="Pearce S.L."/>
            <person name="Oakeshott J.G."/>
            <person name="Pandey G."/>
        </authorList>
    </citation>
    <scope>NUCLEOTIDE SEQUENCE [LARGE SCALE GENOMIC DNA]</scope>
    <source>
        <strain evidence="4 5">LL01</strain>
    </source>
</reference>
<dbReference type="STRING" id="1420583.V473_18520"/>
<evidence type="ECO:0000313" key="5">
    <source>
        <dbReference type="Proteomes" id="UP000052232"/>
    </source>
</evidence>
<dbReference type="Pfam" id="PF00106">
    <property type="entry name" value="adh_short"/>
    <property type="match status" value="1"/>
</dbReference>
<name>A0A0J8AD17_9SPHN</name>
<dbReference type="InterPro" id="IPR020904">
    <property type="entry name" value="Sc_DH/Rdtase_CS"/>
</dbReference>
<dbReference type="PRINTS" id="PR00080">
    <property type="entry name" value="SDRFAMILY"/>
</dbReference>
<comment type="caution">
    <text evidence="4">The sequence shown here is derived from an EMBL/GenBank/DDBJ whole genome shotgun (WGS) entry which is preliminary data.</text>
</comment>
<dbReference type="CDD" id="cd05233">
    <property type="entry name" value="SDR_c"/>
    <property type="match status" value="1"/>
</dbReference>
<dbReference type="PROSITE" id="PS00061">
    <property type="entry name" value="ADH_SHORT"/>
    <property type="match status" value="1"/>
</dbReference>
<evidence type="ECO:0000256" key="1">
    <source>
        <dbReference type="ARBA" id="ARBA00006484"/>
    </source>
</evidence>
<comment type="catalytic activity">
    <reaction evidence="2">
        <text>2,5-dichlorocyclohexa-2,5-dien-1,4-diol + NAD(+) = 2,5-dichlorohydroquinone + NADH + H(+)</text>
        <dbReference type="Rhea" id="RHEA:15741"/>
        <dbReference type="ChEBI" id="CHEBI:15378"/>
        <dbReference type="ChEBI" id="CHEBI:27545"/>
        <dbReference type="ChEBI" id="CHEBI:28975"/>
        <dbReference type="ChEBI" id="CHEBI:57540"/>
        <dbReference type="ChEBI" id="CHEBI:57945"/>
    </reaction>
</comment>
<organism evidence="4 5">
    <name type="scientific">Sphingobium cupriresistens LL01</name>
    <dbReference type="NCBI Taxonomy" id="1420583"/>
    <lineage>
        <taxon>Bacteria</taxon>
        <taxon>Pseudomonadati</taxon>
        <taxon>Pseudomonadota</taxon>
        <taxon>Alphaproteobacteria</taxon>
        <taxon>Sphingomonadales</taxon>
        <taxon>Sphingomonadaceae</taxon>
        <taxon>Sphingobium</taxon>
    </lineage>
</organism>
<proteinExistence type="inferred from homology"/>
<dbReference type="FunFam" id="3.40.50.720:FF:000084">
    <property type="entry name" value="Short-chain dehydrogenase reductase"/>
    <property type="match status" value="1"/>
</dbReference>
<dbReference type="PRINTS" id="PR00081">
    <property type="entry name" value="GDHRDH"/>
</dbReference>
<keyword evidence="5" id="KW-1185">Reference proteome</keyword>
<sequence length="250" mass="26385">MMEFAGKVVLVTGAGSGLGRAASLAFAREGAALCLLGRSADKLDETTRLIGEAGGRSVELPFDLGHADDCAASIAAAIAAFGRLDVLCNIAADVMFHQLSDVTADEWHRTIASNLSGPFFLMQAAMPHLVKSHGNIISVASTAGFMGQAYLAPYTASKFGLVGLTLSLAMEMMDSPVRINVLAPGPMRTEMTRGMRFPDFADPKLLARYTGMRPPCPPEDVVEPLLFLASDRARRVHGACWAVDGGIMAG</sequence>
<dbReference type="PANTHER" id="PTHR42760">
    <property type="entry name" value="SHORT-CHAIN DEHYDROGENASES/REDUCTASES FAMILY MEMBER"/>
    <property type="match status" value="1"/>
</dbReference>
<dbReference type="Proteomes" id="UP000052232">
    <property type="component" value="Unassembled WGS sequence"/>
</dbReference>
<dbReference type="GO" id="GO:0016616">
    <property type="term" value="F:oxidoreductase activity, acting on the CH-OH group of donors, NAD or NADP as acceptor"/>
    <property type="evidence" value="ECO:0007669"/>
    <property type="project" value="TreeGrafter"/>
</dbReference>
<evidence type="ECO:0000256" key="3">
    <source>
        <dbReference type="RuleBase" id="RU000363"/>
    </source>
</evidence>
<comment type="similarity">
    <text evidence="1 3">Belongs to the short-chain dehydrogenases/reductases (SDR) family.</text>
</comment>
<protein>
    <submittedName>
        <fullName evidence="4">Oxidoreductase</fullName>
    </submittedName>
</protein>
<dbReference type="InterPro" id="IPR036291">
    <property type="entry name" value="NAD(P)-bd_dom_sf"/>
</dbReference>
<dbReference type="EMBL" id="JACT01000005">
    <property type="protein sequence ID" value="KMS52990.1"/>
    <property type="molecule type" value="Genomic_DNA"/>
</dbReference>
<gene>
    <name evidence="4" type="ORF">V473_18520</name>
</gene>
<evidence type="ECO:0000313" key="4">
    <source>
        <dbReference type="EMBL" id="KMS52990.1"/>
    </source>
</evidence>
<dbReference type="Gene3D" id="3.40.50.720">
    <property type="entry name" value="NAD(P)-binding Rossmann-like Domain"/>
    <property type="match status" value="1"/>
</dbReference>
<evidence type="ECO:0000256" key="2">
    <source>
        <dbReference type="ARBA" id="ARBA00051383"/>
    </source>
</evidence>